<dbReference type="EMBL" id="JAYGIL010000015">
    <property type="protein sequence ID" value="MEA5403971.1"/>
    <property type="molecule type" value="Genomic_DNA"/>
</dbReference>
<keyword evidence="3 6" id="KW-0032">Aminotransferase</keyword>
<evidence type="ECO:0000256" key="3">
    <source>
        <dbReference type="ARBA" id="ARBA00022576"/>
    </source>
</evidence>
<name>A0ABU5S691_9BACT</name>
<keyword evidence="9" id="KW-1185">Reference proteome</keyword>
<organism evidence="8 9">
    <name type="scientific">Arcicella gelida</name>
    <dbReference type="NCBI Taxonomy" id="2984195"/>
    <lineage>
        <taxon>Bacteria</taxon>
        <taxon>Pseudomonadati</taxon>
        <taxon>Bacteroidota</taxon>
        <taxon>Cytophagia</taxon>
        <taxon>Cytophagales</taxon>
        <taxon>Flectobacillaceae</taxon>
        <taxon>Arcicella</taxon>
    </lineage>
</organism>
<feature type="domain" description="Aminotransferase class I/classII large" evidence="7">
    <location>
        <begin position="28"/>
        <end position="382"/>
    </location>
</feature>
<dbReference type="PANTHER" id="PTHR46383:SF1">
    <property type="entry name" value="ASPARTATE AMINOTRANSFERASE"/>
    <property type="match status" value="1"/>
</dbReference>
<reference evidence="8 9" key="1">
    <citation type="submission" date="2023-12" db="EMBL/GenBank/DDBJ databases">
        <title>Novel species of the genus Arcicella isolated from rivers.</title>
        <authorList>
            <person name="Lu H."/>
        </authorList>
    </citation>
    <scope>NUCLEOTIDE SEQUENCE [LARGE SCALE GENOMIC DNA]</scope>
    <source>
        <strain evidence="8 9">DC2W</strain>
    </source>
</reference>
<keyword evidence="5" id="KW-0663">Pyridoxal phosphate</keyword>
<dbReference type="GO" id="GO:0008483">
    <property type="term" value="F:transaminase activity"/>
    <property type="evidence" value="ECO:0007669"/>
    <property type="project" value="UniProtKB-KW"/>
</dbReference>
<evidence type="ECO:0000313" key="8">
    <source>
        <dbReference type="EMBL" id="MEA5403971.1"/>
    </source>
</evidence>
<dbReference type="InterPro" id="IPR015421">
    <property type="entry name" value="PyrdxlP-dep_Trfase_major"/>
</dbReference>
<proteinExistence type="inferred from homology"/>
<dbReference type="InterPro" id="IPR004839">
    <property type="entry name" value="Aminotransferase_I/II_large"/>
</dbReference>
<dbReference type="CDD" id="cd00609">
    <property type="entry name" value="AAT_like"/>
    <property type="match status" value="1"/>
</dbReference>
<protein>
    <recommendedName>
        <fullName evidence="6">Aminotransferase</fullName>
        <ecNumber evidence="6">2.6.1.-</ecNumber>
    </recommendedName>
</protein>
<dbReference type="Gene3D" id="3.90.1150.10">
    <property type="entry name" value="Aspartate Aminotransferase, domain 1"/>
    <property type="match status" value="1"/>
</dbReference>
<dbReference type="Pfam" id="PF00155">
    <property type="entry name" value="Aminotran_1_2"/>
    <property type="match status" value="1"/>
</dbReference>
<dbReference type="InterPro" id="IPR015422">
    <property type="entry name" value="PyrdxlP-dep_Trfase_small"/>
</dbReference>
<evidence type="ECO:0000313" key="9">
    <source>
        <dbReference type="Proteomes" id="UP001303899"/>
    </source>
</evidence>
<gene>
    <name evidence="8" type="ORF">VB776_13665</name>
</gene>
<accession>A0ABU5S691</accession>
<comment type="similarity">
    <text evidence="2 6">Belongs to the class-I pyridoxal-phosphate-dependent aminotransferase family.</text>
</comment>
<keyword evidence="4 6" id="KW-0808">Transferase</keyword>
<dbReference type="EC" id="2.6.1.-" evidence="6"/>
<comment type="cofactor">
    <cofactor evidence="1 6">
        <name>pyridoxal 5'-phosphate</name>
        <dbReference type="ChEBI" id="CHEBI:597326"/>
    </cofactor>
</comment>
<evidence type="ECO:0000256" key="2">
    <source>
        <dbReference type="ARBA" id="ARBA00007441"/>
    </source>
</evidence>
<dbReference type="InterPro" id="IPR015424">
    <property type="entry name" value="PyrdxlP-dep_Trfase"/>
</dbReference>
<dbReference type="InterPro" id="IPR004838">
    <property type="entry name" value="NHTrfase_class1_PyrdxlP-BS"/>
</dbReference>
<dbReference type="SUPFAM" id="SSF53383">
    <property type="entry name" value="PLP-dependent transferases"/>
    <property type="match status" value="1"/>
</dbReference>
<dbReference type="Gene3D" id="3.40.640.10">
    <property type="entry name" value="Type I PLP-dependent aspartate aminotransferase-like (Major domain)"/>
    <property type="match status" value="1"/>
</dbReference>
<dbReference type="PROSITE" id="PS00105">
    <property type="entry name" value="AA_TRANSFER_CLASS_1"/>
    <property type="match status" value="1"/>
</dbReference>
<evidence type="ECO:0000256" key="6">
    <source>
        <dbReference type="RuleBase" id="RU000481"/>
    </source>
</evidence>
<evidence type="ECO:0000256" key="1">
    <source>
        <dbReference type="ARBA" id="ARBA00001933"/>
    </source>
</evidence>
<dbReference type="RefSeq" id="WP_323697260.1">
    <property type="nucleotide sequence ID" value="NZ_JAYGIL010000015.1"/>
</dbReference>
<dbReference type="Proteomes" id="UP001303899">
    <property type="component" value="Unassembled WGS sequence"/>
</dbReference>
<evidence type="ECO:0000256" key="5">
    <source>
        <dbReference type="ARBA" id="ARBA00022898"/>
    </source>
</evidence>
<dbReference type="InterPro" id="IPR050596">
    <property type="entry name" value="AspAT/PAT-like"/>
</dbReference>
<dbReference type="PANTHER" id="PTHR46383">
    <property type="entry name" value="ASPARTATE AMINOTRANSFERASE"/>
    <property type="match status" value="1"/>
</dbReference>
<sequence>MFDSRSVNLEILKQRAYNLRWATVPQGVIPLTAADPDFPSAPEIAESITRFVKDRYLCYGPPDGLPDFKESVANFFINKRNIPAKPAYIFPVDSAAFGIYVVCQAFLEPNDEAIIFDPVDFLFRYSIESVGGKAVSFAIPAGTDIVDFEALEKLITPKTRLICLCNPLNPTGKVFTKAELLQLGNIACKHNLTILSDEIWSDIIYAPHTYTSIASLDEAIRERTVTVTGYSKSYGLAGLRIGSVMASNQETFDKLIKVSLHQSTVHGANVLGQIAATTALNECDYWLQAFVAHLNEMQQLCVTELNSMKGVSCIAPEGCYVAFANIVGTGKSSKEVHELLLNEAKVAVVPGLKEWFGAGADGYIRLSFATSNEILTQALSQIKTVINTL</sequence>
<comment type="caution">
    <text evidence="8">The sequence shown here is derived from an EMBL/GenBank/DDBJ whole genome shotgun (WGS) entry which is preliminary data.</text>
</comment>
<evidence type="ECO:0000256" key="4">
    <source>
        <dbReference type="ARBA" id="ARBA00022679"/>
    </source>
</evidence>
<evidence type="ECO:0000259" key="7">
    <source>
        <dbReference type="Pfam" id="PF00155"/>
    </source>
</evidence>